<dbReference type="Proteomes" id="UP001652620">
    <property type="component" value="Unplaced"/>
</dbReference>
<protein>
    <recommendedName>
        <fullName evidence="6">Gustatory receptor</fullName>
    </recommendedName>
</protein>
<organism evidence="7 8">
    <name type="scientific">Bactrocera dorsalis</name>
    <name type="common">Oriental fruit fly</name>
    <name type="synonym">Dacus dorsalis</name>
    <dbReference type="NCBI Taxonomy" id="27457"/>
    <lineage>
        <taxon>Eukaryota</taxon>
        <taxon>Metazoa</taxon>
        <taxon>Ecdysozoa</taxon>
        <taxon>Arthropoda</taxon>
        <taxon>Hexapoda</taxon>
        <taxon>Insecta</taxon>
        <taxon>Pterygota</taxon>
        <taxon>Neoptera</taxon>
        <taxon>Endopterygota</taxon>
        <taxon>Diptera</taxon>
        <taxon>Brachycera</taxon>
        <taxon>Muscomorpha</taxon>
        <taxon>Tephritoidea</taxon>
        <taxon>Tephritidae</taxon>
        <taxon>Bactrocera</taxon>
        <taxon>Bactrocera</taxon>
    </lineage>
</organism>
<evidence type="ECO:0000256" key="3">
    <source>
        <dbReference type="ARBA" id="ARBA00022692"/>
    </source>
</evidence>
<evidence type="ECO:0000313" key="8">
    <source>
        <dbReference type="RefSeq" id="XP_049317309.1"/>
    </source>
</evidence>
<feature type="transmembrane region" description="Helical" evidence="6">
    <location>
        <begin position="97"/>
        <end position="118"/>
    </location>
</feature>
<feature type="transmembrane region" description="Helical" evidence="6">
    <location>
        <begin position="194"/>
        <end position="214"/>
    </location>
</feature>
<evidence type="ECO:0000256" key="6">
    <source>
        <dbReference type="RuleBase" id="RU363108"/>
    </source>
</evidence>
<reference evidence="8" key="1">
    <citation type="submission" date="2025-08" db="UniProtKB">
        <authorList>
            <consortium name="RefSeq"/>
        </authorList>
    </citation>
    <scope>IDENTIFICATION</scope>
    <source>
        <tissue evidence="8">Adult</tissue>
    </source>
</reference>
<keyword evidence="3 6" id="KW-0812">Transmembrane</keyword>
<evidence type="ECO:0000256" key="2">
    <source>
        <dbReference type="ARBA" id="ARBA00022475"/>
    </source>
</evidence>
<evidence type="ECO:0000313" key="7">
    <source>
        <dbReference type="Proteomes" id="UP001652620"/>
    </source>
</evidence>
<comment type="subcellular location">
    <subcellularLocation>
        <location evidence="1 6">Cell membrane</location>
        <topology evidence="1 6">Multi-pass membrane protein</topology>
    </subcellularLocation>
</comment>
<keyword evidence="4 6" id="KW-1133">Transmembrane helix</keyword>
<gene>
    <name evidence="8" type="primary">LOC115066380</name>
</gene>
<keyword evidence="7" id="KW-1185">Reference proteome</keyword>
<feature type="transmembrane region" description="Helical" evidence="6">
    <location>
        <begin position="234"/>
        <end position="255"/>
    </location>
</feature>
<dbReference type="RefSeq" id="XP_049317309.1">
    <property type="nucleotide sequence ID" value="XM_049461352.1"/>
</dbReference>
<feature type="transmembrane region" description="Helical" evidence="6">
    <location>
        <begin position="360"/>
        <end position="377"/>
    </location>
</feature>
<dbReference type="InterPro" id="IPR013604">
    <property type="entry name" value="7TM_chemorcpt"/>
</dbReference>
<comment type="similarity">
    <text evidence="6">Belongs to the insect chemoreceptor superfamily. Gustatory receptor (GR) family.</text>
</comment>
<feature type="transmembrane region" description="Helical" evidence="6">
    <location>
        <begin position="318"/>
        <end position="340"/>
    </location>
</feature>
<name>A0ABM3K759_BACDO</name>
<comment type="function">
    <text evidence="6">Gustatory receptor which mediates acceptance or avoidance behavior, depending on its substrates.</text>
</comment>
<evidence type="ECO:0000256" key="5">
    <source>
        <dbReference type="ARBA" id="ARBA00023136"/>
    </source>
</evidence>
<sequence>MLSLATRPSSGTDLYQFSVRRKGRAGNYKMLCGGNRSNESRLVIIPTQKSLESFKRRLEMLTLTLERLIRALTVTCQLFCMAPIPKTRKRKLNRLRHLHYVHASVILINIYVFSWNFIANIDPSHITLNTIFSSSEIVVDNLICTFCVFNTFYSASSYREISQKFLQIFKELKALELPQQPPEYNILSVLYKELCLYTAVISVLIIIPLGYIFVKVDYKLNIFLRFFGSYHLSHILVLFKLGQYWLALRFTYLLYKRINETLRQRINHLDLHSSPVRHEVIMNAGSYSWYKREFSRTHWDNCEILERLRRLYSDLDKLLVQVVNFFDAILLLNFLGSVFGFTINLFELYKSLEAPQWNRLLWHFLYVVRVIIILLVNKAVTNEKSRTAFVLNALYITSKEMEHAVKRFLLHLMIRKPVEKVCGIVELNLMLFTGILNIAIQYITFLIQIDLSKDPSNIHKKIDNKN</sequence>
<keyword evidence="6" id="KW-0675">Receptor</keyword>
<evidence type="ECO:0000256" key="4">
    <source>
        <dbReference type="ARBA" id="ARBA00022989"/>
    </source>
</evidence>
<evidence type="ECO:0000256" key="1">
    <source>
        <dbReference type="ARBA" id="ARBA00004651"/>
    </source>
</evidence>
<feature type="transmembrane region" description="Helical" evidence="6">
    <location>
        <begin position="421"/>
        <end position="447"/>
    </location>
</feature>
<keyword evidence="2 6" id="KW-1003">Cell membrane</keyword>
<dbReference type="GeneID" id="115066380"/>
<accession>A0ABM3K759</accession>
<feature type="transmembrane region" description="Helical" evidence="6">
    <location>
        <begin position="138"/>
        <end position="155"/>
    </location>
</feature>
<proteinExistence type="inferred from homology"/>
<dbReference type="Pfam" id="PF08395">
    <property type="entry name" value="7tm_7"/>
    <property type="match status" value="1"/>
</dbReference>
<keyword evidence="6" id="KW-0807">Transducer</keyword>
<keyword evidence="5 6" id="KW-0472">Membrane</keyword>